<dbReference type="OrthoDB" id="6429739at2759"/>
<evidence type="ECO:0000256" key="11">
    <source>
        <dbReference type="SAM" id="Phobius"/>
    </source>
</evidence>
<dbReference type="Pfam" id="PF03189">
    <property type="entry name" value="Otopetrin"/>
    <property type="match status" value="3"/>
</dbReference>
<proteinExistence type="inferred from homology"/>
<comment type="caution">
    <text evidence="12">The sequence shown here is derived from an EMBL/GenBank/DDBJ whole genome shotgun (WGS) entry which is preliminary data.</text>
</comment>
<evidence type="ECO:0000256" key="9">
    <source>
        <dbReference type="ARBA" id="ARBA00023136"/>
    </source>
</evidence>
<keyword evidence="7 11" id="KW-1133">Transmembrane helix</keyword>
<dbReference type="AlphaFoldDB" id="A0A6A1PXT6"/>
<keyword evidence="3" id="KW-0813">Transport</keyword>
<evidence type="ECO:0000256" key="8">
    <source>
        <dbReference type="ARBA" id="ARBA00023065"/>
    </source>
</evidence>
<comment type="subcellular location">
    <subcellularLocation>
        <location evidence="1">Cell membrane</location>
        <topology evidence="1">Multi-pass membrane protein</topology>
    </subcellularLocation>
</comment>
<keyword evidence="10" id="KW-0407">Ion channel</keyword>
<keyword evidence="13" id="KW-1185">Reference proteome</keyword>
<feature type="transmembrane region" description="Helical" evidence="11">
    <location>
        <begin position="469"/>
        <end position="489"/>
    </location>
</feature>
<dbReference type="InterPro" id="IPR004878">
    <property type="entry name" value="Otopetrin"/>
</dbReference>
<name>A0A6A1PXT6_BALPH</name>
<feature type="transmembrane region" description="Helical" evidence="11">
    <location>
        <begin position="902"/>
        <end position="921"/>
    </location>
</feature>
<keyword evidence="5 11" id="KW-0812">Transmembrane</keyword>
<dbReference type="GO" id="GO:0005886">
    <property type="term" value="C:plasma membrane"/>
    <property type="evidence" value="ECO:0007669"/>
    <property type="project" value="UniProtKB-SubCell"/>
</dbReference>
<keyword evidence="4" id="KW-1003">Cell membrane</keyword>
<evidence type="ECO:0000256" key="10">
    <source>
        <dbReference type="ARBA" id="ARBA00023303"/>
    </source>
</evidence>
<feature type="transmembrane region" description="Helical" evidence="11">
    <location>
        <begin position="598"/>
        <end position="618"/>
    </location>
</feature>
<keyword evidence="9 11" id="KW-0472">Membrane</keyword>
<evidence type="ECO:0000256" key="3">
    <source>
        <dbReference type="ARBA" id="ARBA00022448"/>
    </source>
</evidence>
<feature type="transmembrane region" description="Helical" evidence="11">
    <location>
        <begin position="550"/>
        <end position="572"/>
    </location>
</feature>
<feature type="non-terminal residue" evidence="12">
    <location>
        <position position="1"/>
    </location>
</feature>
<dbReference type="PANTHER" id="PTHR21522">
    <property type="entry name" value="PROTON CHANNEL OTOP"/>
    <property type="match status" value="1"/>
</dbReference>
<evidence type="ECO:0000256" key="2">
    <source>
        <dbReference type="ARBA" id="ARBA00006513"/>
    </source>
</evidence>
<dbReference type="GO" id="GO:0015252">
    <property type="term" value="F:proton channel activity"/>
    <property type="evidence" value="ECO:0007669"/>
    <property type="project" value="InterPro"/>
</dbReference>
<feature type="transmembrane region" description="Helical" evidence="11">
    <location>
        <begin position="933"/>
        <end position="953"/>
    </location>
</feature>
<dbReference type="EMBL" id="SGJD01001315">
    <property type="protein sequence ID" value="KAB0400672.1"/>
    <property type="molecule type" value="Genomic_DNA"/>
</dbReference>
<feature type="transmembrane region" description="Helical" evidence="11">
    <location>
        <begin position="788"/>
        <end position="810"/>
    </location>
</feature>
<reference evidence="12 13" key="1">
    <citation type="journal article" date="2019" name="PLoS ONE">
        <title>Genomic analyses reveal an absence of contemporary introgressive admixture between fin whales and blue whales, despite known hybrids.</title>
        <authorList>
            <person name="Westbury M.V."/>
            <person name="Petersen B."/>
            <person name="Lorenzen E.D."/>
        </authorList>
    </citation>
    <scope>NUCLEOTIDE SEQUENCE [LARGE SCALE GENOMIC DNA]</scope>
    <source>
        <strain evidence="12">FinWhale-01</strain>
    </source>
</reference>
<feature type="transmembrane region" description="Helical" evidence="11">
    <location>
        <begin position="120"/>
        <end position="139"/>
    </location>
</feature>
<keyword evidence="6" id="KW-0375">Hydrogen ion transport</keyword>
<evidence type="ECO:0000256" key="7">
    <source>
        <dbReference type="ARBA" id="ARBA00022989"/>
    </source>
</evidence>
<feature type="transmembrane region" description="Helical" evidence="11">
    <location>
        <begin position="704"/>
        <end position="732"/>
    </location>
</feature>
<evidence type="ECO:0000256" key="4">
    <source>
        <dbReference type="ARBA" id="ARBA00022475"/>
    </source>
</evidence>
<accession>A0A6A1PXT6</accession>
<evidence type="ECO:0000313" key="12">
    <source>
        <dbReference type="EMBL" id="KAB0400672.1"/>
    </source>
</evidence>
<feature type="transmembrane region" description="Helical" evidence="11">
    <location>
        <begin position="353"/>
        <end position="376"/>
    </location>
</feature>
<gene>
    <name evidence="12" type="ORF">E2I00_008297</name>
</gene>
<feature type="transmembrane region" description="Helical" evidence="11">
    <location>
        <begin position="233"/>
        <end position="252"/>
    </location>
</feature>
<feature type="transmembrane region" description="Helical" evidence="11">
    <location>
        <begin position="273"/>
        <end position="294"/>
    </location>
</feature>
<feature type="transmembrane region" description="Helical" evidence="11">
    <location>
        <begin position="663"/>
        <end position="684"/>
    </location>
</feature>
<sequence>RREVWKKGGRLLSVLLALNVLLLAGTLISGGAFNRVAVYDTDVFALLTALMLLAVLWILFYLLRTVRCPDADAVPHRDAHAGPIWLRGGLVLFGICTLVMDVFKTGYYSSSFECQSAIKILYPLTQAVFVIVQTYFLCVSAKDCVHTHLDLTRCGLMFTLTTNLAIWMAAVVDESVHQAHSLSSSHGNTSHTRRVLDVERAGSPVGEVCSCNTAVCQIFQQGYFYLYPFNIEYSLFASTMLYVMWKNVGRLLTSSAHGHSHTPSLLSLFRETFFAGPILGLMLFVVGLAVFIIYEVQVSGERGRAQQALVIYYSFNIVCLGLMTLVSLSGSVIYRFDRRAMDHHKNPTRSLDVALLVGAALGQYAISYYSIVAAVAGTPRELLAGLSLAHALLVIAQHTFQNIFIVESLHRTPPGAEPHVSVISAPRGHWRCRCLKDISLFLLLCNIILWIMPAFGARPHFSNTVEVDFYGYSLWAAVVNICLPFGIFYRMHAVSSLLEETGETPAKENQVATGAEQTRAPASPLKRSWLVRHFSLLLRRDRQAQKAGQLFSGLLALNMVFLGGAFICSMIFNNVAVTLGDTWVLWKHSKDCVQIQTNFTRCGLMLTLATNLLLWLLAVTNDSMHHEIETEVSALMEKFSGNNTNTCLCLNVTMCEVFQKGYLMLYPFSTEYSLICCGMLFVMWKNVGRRLAPHTGSHPSTPPFHLHGAILGPLLGLLVLVAGTCVFVLFQIQASGPAIARQYFITYYAFYAAALPTMSLACLAGMAIHGLEERELDTLKNPTRSLDVVLLMGAALGQMGISYFSIVAIVATRPHELLNHLILAYSLLLILQHIAQNLFIIEGLHRRPLWEAAPESLAGKWEAEPPRRGSLLELGQDLRQASLAYIHSYSHLNWKRRALKEISLFLILCNITLWMMPAFGIHPEFENGLEKDFYGYQTWFTIVNFGLPLGVFYRMHSVGVLVEVYLGA</sequence>
<feature type="transmembrane region" description="Helical" evidence="11">
    <location>
        <begin position="84"/>
        <end position="100"/>
    </location>
</feature>
<evidence type="ECO:0000256" key="1">
    <source>
        <dbReference type="ARBA" id="ARBA00004651"/>
    </source>
</evidence>
<evidence type="ECO:0008006" key="14">
    <source>
        <dbReference type="Google" id="ProtNLM"/>
    </source>
</evidence>
<organism evidence="12 13">
    <name type="scientific">Balaenoptera physalus</name>
    <name type="common">Fin whale</name>
    <name type="synonym">Balaena physalus</name>
    <dbReference type="NCBI Taxonomy" id="9770"/>
    <lineage>
        <taxon>Eukaryota</taxon>
        <taxon>Metazoa</taxon>
        <taxon>Chordata</taxon>
        <taxon>Craniata</taxon>
        <taxon>Vertebrata</taxon>
        <taxon>Euteleostomi</taxon>
        <taxon>Mammalia</taxon>
        <taxon>Eutheria</taxon>
        <taxon>Laurasiatheria</taxon>
        <taxon>Artiodactyla</taxon>
        <taxon>Whippomorpha</taxon>
        <taxon>Cetacea</taxon>
        <taxon>Mysticeti</taxon>
        <taxon>Balaenopteridae</taxon>
        <taxon>Balaenoptera</taxon>
    </lineage>
</organism>
<comment type="similarity">
    <text evidence="2">Belongs to the otopetrin family.</text>
</comment>
<evidence type="ECO:0000256" key="6">
    <source>
        <dbReference type="ARBA" id="ARBA00022781"/>
    </source>
</evidence>
<feature type="transmembrane region" description="Helical" evidence="11">
    <location>
        <begin position="310"/>
        <end position="333"/>
    </location>
</feature>
<evidence type="ECO:0000313" key="13">
    <source>
        <dbReference type="Proteomes" id="UP000437017"/>
    </source>
</evidence>
<feature type="transmembrane region" description="Helical" evidence="11">
    <location>
        <begin position="744"/>
        <end position="768"/>
    </location>
</feature>
<evidence type="ECO:0000256" key="5">
    <source>
        <dbReference type="ARBA" id="ARBA00022692"/>
    </source>
</evidence>
<feature type="transmembrane region" description="Helical" evidence="11">
    <location>
        <begin position="438"/>
        <end position="457"/>
    </location>
</feature>
<keyword evidence="8" id="KW-0406">Ion transport</keyword>
<feature type="transmembrane region" description="Helical" evidence="11">
    <location>
        <begin position="44"/>
        <end position="63"/>
    </location>
</feature>
<dbReference type="Proteomes" id="UP000437017">
    <property type="component" value="Unassembled WGS sequence"/>
</dbReference>
<feature type="transmembrane region" description="Helical" evidence="11">
    <location>
        <begin position="12"/>
        <end position="32"/>
    </location>
</feature>
<dbReference type="PANTHER" id="PTHR21522:SF35">
    <property type="entry name" value="PROTON CHANNEL OTOP2"/>
    <property type="match status" value="1"/>
</dbReference>
<protein>
    <recommendedName>
        <fullName evidence="14">Otopetrin 2</fullName>
    </recommendedName>
</protein>